<dbReference type="Gene3D" id="3.90.550.10">
    <property type="entry name" value="Spore Coat Polysaccharide Biosynthesis Protein SpsA, Chain A"/>
    <property type="match status" value="1"/>
</dbReference>
<keyword evidence="6" id="KW-1185">Reference proteome</keyword>
<organism evidence="5 6">
    <name type="scientific">Patulibacter brassicae</name>
    <dbReference type="NCBI Taxonomy" id="1705717"/>
    <lineage>
        <taxon>Bacteria</taxon>
        <taxon>Bacillati</taxon>
        <taxon>Actinomycetota</taxon>
        <taxon>Thermoleophilia</taxon>
        <taxon>Solirubrobacterales</taxon>
        <taxon>Patulibacteraceae</taxon>
        <taxon>Patulibacter</taxon>
    </lineage>
</organism>
<dbReference type="EC" id="2.4.-.-" evidence="5"/>
<keyword evidence="3 5" id="KW-0808">Transferase</keyword>
<evidence type="ECO:0000256" key="2">
    <source>
        <dbReference type="ARBA" id="ARBA00022676"/>
    </source>
</evidence>
<name>A0ABU4VKN1_9ACTN</name>
<dbReference type="Proteomes" id="UP001277761">
    <property type="component" value="Unassembled WGS sequence"/>
</dbReference>
<keyword evidence="2 5" id="KW-0328">Glycosyltransferase</keyword>
<accession>A0ABU4VKN1</accession>
<dbReference type="PANTHER" id="PTHR43630">
    <property type="entry name" value="POLY-BETA-1,6-N-ACETYL-D-GLUCOSAMINE SYNTHASE"/>
    <property type="match status" value="1"/>
</dbReference>
<dbReference type="InterPro" id="IPR029044">
    <property type="entry name" value="Nucleotide-diphossugar_trans"/>
</dbReference>
<evidence type="ECO:0000256" key="1">
    <source>
        <dbReference type="ARBA" id="ARBA00006739"/>
    </source>
</evidence>
<gene>
    <name evidence="5" type="ORF">SK069_12505</name>
</gene>
<dbReference type="InterPro" id="IPR001173">
    <property type="entry name" value="Glyco_trans_2-like"/>
</dbReference>
<reference evidence="5 6" key="1">
    <citation type="submission" date="2023-11" db="EMBL/GenBank/DDBJ databases">
        <authorList>
            <person name="Xu M."/>
            <person name="Jiang T."/>
        </authorList>
    </citation>
    <scope>NUCLEOTIDE SEQUENCE [LARGE SCALE GENOMIC DNA]</scope>
    <source>
        <strain evidence="5 6">SD</strain>
    </source>
</reference>
<comment type="caution">
    <text evidence="5">The sequence shown here is derived from an EMBL/GenBank/DDBJ whole genome shotgun (WGS) entry which is preliminary data.</text>
</comment>
<dbReference type="EMBL" id="JAXAVX010000006">
    <property type="protein sequence ID" value="MDX8152421.1"/>
    <property type="molecule type" value="Genomic_DNA"/>
</dbReference>
<dbReference type="RefSeq" id="WP_319954577.1">
    <property type="nucleotide sequence ID" value="NZ_JAXAVX010000006.1"/>
</dbReference>
<feature type="domain" description="Glycosyltransferase 2-like" evidence="4">
    <location>
        <begin position="58"/>
        <end position="182"/>
    </location>
</feature>
<comment type="similarity">
    <text evidence="1">Belongs to the glycosyltransferase 2 family.</text>
</comment>
<dbReference type="PANTHER" id="PTHR43630:SF1">
    <property type="entry name" value="POLY-BETA-1,6-N-ACETYL-D-GLUCOSAMINE SYNTHASE"/>
    <property type="match status" value="1"/>
</dbReference>
<dbReference type="GO" id="GO:0016757">
    <property type="term" value="F:glycosyltransferase activity"/>
    <property type="evidence" value="ECO:0007669"/>
    <property type="project" value="UniProtKB-KW"/>
</dbReference>
<dbReference type="SUPFAM" id="SSF53448">
    <property type="entry name" value="Nucleotide-diphospho-sugar transferases"/>
    <property type="match status" value="1"/>
</dbReference>
<sequence length="396" mass="42276">MRLLHLTSLALLAWTHAGWGLLLRALRPLGRVADDRESRPAGPPTGLRVADGTVPRVSVVVAAYAEQDVIAATVAALRAQEWPAELLEILVACDGSPDATAERARAAGADVVLELERGGKHAAQAAAVARARGEILVFSDANTRWAPDALAELVAAFEDPDVGYACGRVAFVAADGATNQEGAYWRLEMALRRRESDWWSVTAGNGAIYALRADVWPRLRTERGHDLSLPHQVVRLGLLAVDRPTARATEPLVPTLEGESARKRRMMAQAWRIVLRGGRDGGLGGGILDPRGLPPRYLAAIVSHRWLRYASPLLHLLALAAGALLLVRGRATRIDRLLLAAHLALGAGAAAGTVVPSRPLLLCRYYVSMTATIALGLADFLRAGAPAGWEPAEGTR</sequence>
<dbReference type="Pfam" id="PF00535">
    <property type="entry name" value="Glycos_transf_2"/>
    <property type="match status" value="1"/>
</dbReference>
<protein>
    <submittedName>
        <fullName evidence="5">Glycosyltransferase</fullName>
        <ecNumber evidence="5">2.4.-.-</ecNumber>
    </submittedName>
</protein>
<evidence type="ECO:0000256" key="3">
    <source>
        <dbReference type="ARBA" id="ARBA00022679"/>
    </source>
</evidence>
<evidence type="ECO:0000313" key="5">
    <source>
        <dbReference type="EMBL" id="MDX8152421.1"/>
    </source>
</evidence>
<proteinExistence type="inferred from homology"/>
<evidence type="ECO:0000313" key="6">
    <source>
        <dbReference type="Proteomes" id="UP001277761"/>
    </source>
</evidence>
<evidence type="ECO:0000259" key="4">
    <source>
        <dbReference type="Pfam" id="PF00535"/>
    </source>
</evidence>